<comment type="caution">
    <text evidence="2">The sequence shown here is derived from an EMBL/GenBank/DDBJ whole genome shotgun (WGS) entry which is preliminary data.</text>
</comment>
<dbReference type="EMBL" id="CAJPDR010000043">
    <property type="protein sequence ID" value="CAF9910546.1"/>
    <property type="molecule type" value="Genomic_DNA"/>
</dbReference>
<gene>
    <name evidence="2" type="ORF">ALECFALPRED_006681</name>
</gene>
<organism evidence="2 3">
    <name type="scientific">Alectoria fallacina</name>
    <dbReference type="NCBI Taxonomy" id="1903189"/>
    <lineage>
        <taxon>Eukaryota</taxon>
        <taxon>Fungi</taxon>
        <taxon>Dikarya</taxon>
        <taxon>Ascomycota</taxon>
        <taxon>Pezizomycotina</taxon>
        <taxon>Lecanoromycetes</taxon>
        <taxon>OSLEUM clade</taxon>
        <taxon>Lecanoromycetidae</taxon>
        <taxon>Lecanorales</taxon>
        <taxon>Lecanorineae</taxon>
        <taxon>Parmeliaceae</taxon>
        <taxon>Alectoria</taxon>
    </lineage>
</organism>
<name>A0A8H3EPU5_9LECA</name>
<accession>A0A8H3EPU5</accession>
<proteinExistence type="predicted"/>
<dbReference type="Proteomes" id="UP000664203">
    <property type="component" value="Unassembled WGS sequence"/>
</dbReference>
<evidence type="ECO:0000256" key="1">
    <source>
        <dbReference type="SAM" id="MobiDB-lite"/>
    </source>
</evidence>
<dbReference type="OrthoDB" id="2997776at2759"/>
<evidence type="ECO:0000313" key="3">
    <source>
        <dbReference type="Proteomes" id="UP000664203"/>
    </source>
</evidence>
<sequence length="223" mass="25113">MTSQNPHIPNLPQEIRATVLNQYDTDDPDLLHLWTSIRFWRPNVNSNMAMLYSYESFIFLRLRPDGQNAVFSSGKPKEESVLQHPDMTSGTNSLVEPRHIVRVGGRTNDTPLPGLAVDVENGSLEVNWRQLFQIFFAEEKLYSKLLARNLSQSNPPLSRSAKPPGKPTPRPQMQEIPLNAPSFTTLTLSIPISSYRSIKASCTPLTPTILAPDRSRPRSCYGR</sequence>
<protein>
    <submittedName>
        <fullName evidence="2">Uncharacterized protein</fullName>
    </submittedName>
</protein>
<dbReference type="AlphaFoldDB" id="A0A8H3EPU5"/>
<evidence type="ECO:0000313" key="2">
    <source>
        <dbReference type="EMBL" id="CAF9910546.1"/>
    </source>
</evidence>
<feature type="region of interest" description="Disordered" evidence="1">
    <location>
        <begin position="72"/>
        <end position="92"/>
    </location>
</feature>
<reference evidence="2" key="1">
    <citation type="submission" date="2021-03" db="EMBL/GenBank/DDBJ databases">
        <authorList>
            <person name="Tagirdzhanova G."/>
        </authorList>
    </citation>
    <scope>NUCLEOTIDE SEQUENCE</scope>
</reference>
<keyword evidence="3" id="KW-1185">Reference proteome</keyword>
<feature type="region of interest" description="Disordered" evidence="1">
    <location>
        <begin position="152"/>
        <end position="178"/>
    </location>
</feature>